<evidence type="ECO:0000313" key="3">
    <source>
        <dbReference type="Proteomes" id="UP000275408"/>
    </source>
</evidence>
<evidence type="ECO:0000256" key="1">
    <source>
        <dbReference type="SAM" id="MobiDB-lite"/>
    </source>
</evidence>
<keyword evidence="3" id="KW-1185">Reference proteome</keyword>
<reference evidence="2 3" key="1">
    <citation type="journal article" date="2018" name="Sci. Rep.">
        <title>Comparative analysis of the Pocillopora damicornis genome highlights role of immune system in coral evolution.</title>
        <authorList>
            <person name="Cunning R."/>
            <person name="Bay R.A."/>
            <person name="Gillette P."/>
            <person name="Baker A.C."/>
            <person name="Traylor-Knowles N."/>
        </authorList>
    </citation>
    <scope>NUCLEOTIDE SEQUENCE [LARGE SCALE GENOMIC DNA]</scope>
    <source>
        <strain evidence="2">RSMAS</strain>
        <tissue evidence="2">Whole animal</tissue>
    </source>
</reference>
<feature type="region of interest" description="Disordered" evidence="1">
    <location>
        <begin position="1"/>
        <end position="25"/>
    </location>
</feature>
<gene>
    <name evidence="2" type="ORF">pdam_00023826</name>
</gene>
<organism evidence="2 3">
    <name type="scientific">Pocillopora damicornis</name>
    <name type="common">Cauliflower coral</name>
    <name type="synonym">Millepora damicornis</name>
    <dbReference type="NCBI Taxonomy" id="46731"/>
    <lineage>
        <taxon>Eukaryota</taxon>
        <taxon>Metazoa</taxon>
        <taxon>Cnidaria</taxon>
        <taxon>Anthozoa</taxon>
        <taxon>Hexacorallia</taxon>
        <taxon>Scleractinia</taxon>
        <taxon>Astrocoeniina</taxon>
        <taxon>Pocilloporidae</taxon>
        <taxon>Pocillopora</taxon>
    </lineage>
</organism>
<comment type="caution">
    <text evidence="2">The sequence shown here is derived from an EMBL/GenBank/DDBJ whole genome shotgun (WGS) entry which is preliminary data.</text>
</comment>
<sequence>MTVSYAGEGPPSTSPSPNLPHVRDSSTLQENLIDEHIDNLTIFSAASCALIGHFSRIEKYQLVDYHMIQYQILQNKIISNVRETVRRITKRIMGVKGNFVWEIGELAPKIDPLAMPQL</sequence>
<accession>A0A3M6T5U4</accession>
<dbReference type="Proteomes" id="UP000275408">
    <property type="component" value="Unassembled WGS sequence"/>
</dbReference>
<name>A0A3M6T5U4_POCDA</name>
<dbReference type="AlphaFoldDB" id="A0A3M6T5U4"/>
<proteinExistence type="predicted"/>
<evidence type="ECO:0000313" key="2">
    <source>
        <dbReference type="EMBL" id="RMX36688.1"/>
    </source>
</evidence>
<protein>
    <submittedName>
        <fullName evidence="2">Uncharacterized protein</fullName>
    </submittedName>
</protein>
<dbReference type="EMBL" id="RCHS01004262">
    <property type="protein sequence ID" value="RMX36688.1"/>
    <property type="molecule type" value="Genomic_DNA"/>
</dbReference>